<dbReference type="Pfam" id="PF00528">
    <property type="entry name" value="BPD_transp_1"/>
    <property type="match status" value="1"/>
</dbReference>
<feature type="transmembrane region" description="Helical" evidence="7">
    <location>
        <begin position="88"/>
        <end position="107"/>
    </location>
</feature>
<keyword evidence="2 7" id="KW-0813">Transport</keyword>
<accession>A0A853H0V3</accession>
<gene>
    <name evidence="9" type="ORF">H0A62_07100</name>
</gene>
<dbReference type="InterPro" id="IPR035906">
    <property type="entry name" value="MetI-like_sf"/>
</dbReference>
<sequence>MSSPTLDLFITSFGETLLMTGTSGALGTMLGGLLGVFMHLVQHRVIAATAVSRALRMTVQGLRSTPSIIVLAATIPLTHALLGQSNGLAATIAPLTIIATSFVARHVEAAMNGVDHHLIEAAQTLGASYWQILRKVLIPEASADIIAGLGITLACLVGYSALAGAIGGGGLGDLGIRYGYANFLPEVMLTAAVMLIVLAETFHVLGNMLAQRLNQR</sequence>
<dbReference type="RefSeq" id="WP_130038972.1">
    <property type="nucleotide sequence ID" value="NZ_JACCEV010000002.1"/>
</dbReference>
<keyword evidence="4 7" id="KW-0812">Transmembrane</keyword>
<evidence type="ECO:0000256" key="6">
    <source>
        <dbReference type="ARBA" id="ARBA00023136"/>
    </source>
</evidence>
<evidence type="ECO:0000259" key="8">
    <source>
        <dbReference type="PROSITE" id="PS50928"/>
    </source>
</evidence>
<evidence type="ECO:0000256" key="5">
    <source>
        <dbReference type="ARBA" id="ARBA00022989"/>
    </source>
</evidence>
<organism evidence="9 10">
    <name type="scientific">Pollutimonas harenae</name>
    <dbReference type="NCBI Taxonomy" id="657015"/>
    <lineage>
        <taxon>Bacteria</taxon>
        <taxon>Pseudomonadati</taxon>
        <taxon>Pseudomonadota</taxon>
        <taxon>Betaproteobacteria</taxon>
        <taxon>Burkholderiales</taxon>
        <taxon>Alcaligenaceae</taxon>
        <taxon>Pollutimonas</taxon>
    </lineage>
</organism>
<comment type="caution">
    <text evidence="9">The sequence shown here is derived from an EMBL/GenBank/DDBJ whole genome shotgun (WGS) entry which is preliminary data.</text>
</comment>
<dbReference type="PROSITE" id="PS50928">
    <property type="entry name" value="ABC_TM1"/>
    <property type="match status" value="1"/>
</dbReference>
<reference evidence="9 10" key="1">
    <citation type="submission" date="2020-07" db="EMBL/GenBank/DDBJ databases">
        <title>Taxonomic revisions and descriptions of new bacterial species based on genomic comparisons in the high-G+C-content subgroup of the family Alcaligenaceae.</title>
        <authorList>
            <person name="Szabo A."/>
            <person name="Felfoldi T."/>
        </authorList>
    </citation>
    <scope>NUCLEOTIDE SEQUENCE [LARGE SCALE GENOMIC DNA]</scope>
    <source>
        <strain evidence="9 10">DSM 25667</strain>
    </source>
</reference>
<feature type="transmembrane region" description="Helical" evidence="7">
    <location>
        <begin position="187"/>
        <end position="210"/>
    </location>
</feature>
<dbReference type="OrthoDB" id="9793490at2"/>
<feature type="transmembrane region" description="Helical" evidence="7">
    <location>
        <begin position="62"/>
        <end position="82"/>
    </location>
</feature>
<feature type="transmembrane region" description="Helical" evidence="7">
    <location>
        <begin position="145"/>
        <end position="167"/>
    </location>
</feature>
<dbReference type="GO" id="GO:0005886">
    <property type="term" value="C:plasma membrane"/>
    <property type="evidence" value="ECO:0007669"/>
    <property type="project" value="UniProtKB-SubCell"/>
</dbReference>
<dbReference type="CDD" id="cd06261">
    <property type="entry name" value="TM_PBP2"/>
    <property type="match status" value="1"/>
</dbReference>
<evidence type="ECO:0000256" key="3">
    <source>
        <dbReference type="ARBA" id="ARBA00022475"/>
    </source>
</evidence>
<dbReference type="AlphaFoldDB" id="A0A853H0V3"/>
<comment type="subcellular location">
    <subcellularLocation>
        <location evidence="1 7">Cell membrane</location>
        <topology evidence="1 7">Multi-pass membrane protein</topology>
    </subcellularLocation>
</comment>
<name>A0A853H0V3_9BURK</name>
<dbReference type="Proteomes" id="UP000554144">
    <property type="component" value="Unassembled WGS sequence"/>
</dbReference>
<feature type="domain" description="ABC transmembrane type-1" evidence="8">
    <location>
        <begin position="13"/>
        <end position="206"/>
    </location>
</feature>
<evidence type="ECO:0000256" key="2">
    <source>
        <dbReference type="ARBA" id="ARBA00022448"/>
    </source>
</evidence>
<dbReference type="EMBL" id="JACCEV010000002">
    <property type="protein sequence ID" value="NYT85369.1"/>
    <property type="molecule type" value="Genomic_DNA"/>
</dbReference>
<comment type="similarity">
    <text evidence="7">Belongs to the binding-protein-dependent transport system permease family.</text>
</comment>
<evidence type="ECO:0000313" key="10">
    <source>
        <dbReference type="Proteomes" id="UP000554144"/>
    </source>
</evidence>
<dbReference type="SUPFAM" id="SSF161098">
    <property type="entry name" value="MetI-like"/>
    <property type="match status" value="1"/>
</dbReference>
<evidence type="ECO:0000256" key="4">
    <source>
        <dbReference type="ARBA" id="ARBA00022692"/>
    </source>
</evidence>
<dbReference type="PANTHER" id="PTHR30450">
    <property type="entry name" value="ABC TRANSPORTER PERMEASE"/>
    <property type="match status" value="1"/>
</dbReference>
<keyword evidence="3" id="KW-1003">Cell membrane</keyword>
<protein>
    <submittedName>
        <fullName evidence="9">ABC transporter permease subunit</fullName>
    </submittedName>
</protein>
<evidence type="ECO:0000256" key="7">
    <source>
        <dbReference type="RuleBase" id="RU363032"/>
    </source>
</evidence>
<evidence type="ECO:0000313" key="9">
    <source>
        <dbReference type="EMBL" id="NYT85369.1"/>
    </source>
</evidence>
<evidence type="ECO:0000256" key="1">
    <source>
        <dbReference type="ARBA" id="ARBA00004651"/>
    </source>
</evidence>
<dbReference type="InterPro" id="IPR051322">
    <property type="entry name" value="AA_ABC_Transporter_Permease"/>
</dbReference>
<keyword evidence="10" id="KW-1185">Reference proteome</keyword>
<keyword evidence="5 7" id="KW-1133">Transmembrane helix</keyword>
<keyword evidence="6 7" id="KW-0472">Membrane</keyword>
<dbReference type="GO" id="GO:0048473">
    <property type="term" value="P:D-methionine transmembrane transport"/>
    <property type="evidence" value="ECO:0007669"/>
    <property type="project" value="TreeGrafter"/>
</dbReference>
<dbReference type="Gene3D" id="1.10.3720.10">
    <property type="entry name" value="MetI-like"/>
    <property type="match status" value="1"/>
</dbReference>
<dbReference type="InterPro" id="IPR000515">
    <property type="entry name" value="MetI-like"/>
</dbReference>
<dbReference type="PANTHER" id="PTHR30450:SF1">
    <property type="entry name" value="D-METHIONINE TRANSPORT SYSTEM PERMEASE PROTEIN METI-RELATED"/>
    <property type="match status" value="1"/>
</dbReference>
<proteinExistence type="inferred from homology"/>
<feature type="transmembrane region" description="Helical" evidence="7">
    <location>
        <begin position="20"/>
        <end position="41"/>
    </location>
</feature>